<protein>
    <submittedName>
        <fullName evidence="1">Uncharacterized protein</fullName>
    </submittedName>
</protein>
<dbReference type="EMBL" id="BMAV01023964">
    <property type="protein sequence ID" value="GFS29006.1"/>
    <property type="molecule type" value="Genomic_DNA"/>
</dbReference>
<organism evidence="1 2">
    <name type="scientific">Trichonephila inaurata madagascariensis</name>
    <dbReference type="NCBI Taxonomy" id="2747483"/>
    <lineage>
        <taxon>Eukaryota</taxon>
        <taxon>Metazoa</taxon>
        <taxon>Ecdysozoa</taxon>
        <taxon>Arthropoda</taxon>
        <taxon>Chelicerata</taxon>
        <taxon>Arachnida</taxon>
        <taxon>Araneae</taxon>
        <taxon>Araneomorphae</taxon>
        <taxon>Entelegynae</taxon>
        <taxon>Araneoidea</taxon>
        <taxon>Nephilidae</taxon>
        <taxon>Trichonephila</taxon>
        <taxon>Trichonephila inaurata</taxon>
    </lineage>
</organism>
<name>A0A8X6I362_9ARAC</name>
<proteinExistence type="predicted"/>
<dbReference type="Proteomes" id="UP000886998">
    <property type="component" value="Unassembled WGS sequence"/>
</dbReference>
<gene>
    <name evidence="1" type="ORF">TNIN_398581</name>
</gene>
<sequence>MFLLLKEDFLRRKWIKAICRKDFDPSKYSKMTTDDELEFVQMHIWRQAIRIKVFFLHNPPSNNPDFDSILLNWNSKCRIGDFNAPSTRWGYMATFFIDSIA</sequence>
<reference evidence="1" key="1">
    <citation type="submission" date="2020-08" db="EMBL/GenBank/DDBJ databases">
        <title>Multicomponent nature underlies the extraordinary mechanical properties of spider dragline silk.</title>
        <authorList>
            <person name="Kono N."/>
            <person name="Nakamura H."/>
            <person name="Mori M."/>
            <person name="Yoshida Y."/>
            <person name="Ohtoshi R."/>
            <person name="Malay A.D."/>
            <person name="Moran D.A.P."/>
            <person name="Tomita M."/>
            <person name="Numata K."/>
            <person name="Arakawa K."/>
        </authorList>
    </citation>
    <scope>NUCLEOTIDE SEQUENCE</scope>
</reference>
<comment type="caution">
    <text evidence="1">The sequence shown here is derived from an EMBL/GenBank/DDBJ whole genome shotgun (WGS) entry which is preliminary data.</text>
</comment>
<accession>A0A8X6I362</accession>
<keyword evidence="2" id="KW-1185">Reference proteome</keyword>
<dbReference type="AlphaFoldDB" id="A0A8X6I362"/>
<evidence type="ECO:0000313" key="1">
    <source>
        <dbReference type="EMBL" id="GFS29006.1"/>
    </source>
</evidence>
<evidence type="ECO:0000313" key="2">
    <source>
        <dbReference type="Proteomes" id="UP000886998"/>
    </source>
</evidence>